<keyword evidence="4 5" id="KW-0704">Schiff base</keyword>
<dbReference type="Proteomes" id="UP001459714">
    <property type="component" value="Unassembled WGS sequence"/>
</dbReference>
<comment type="caution">
    <text evidence="6">The sequence shown here is derived from an EMBL/GenBank/DDBJ whole genome shotgun (WGS) entry which is preliminary data.</text>
</comment>
<feature type="active site" description="Schiff-base intermediate with substrate" evidence="5">
    <location>
        <position position="170"/>
    </location>
</feature>
<dbReference type="Gene3D" id="3.20.20.70">
    <property type="entry name" value="Aldolase class I"/>
    <property type="match status" value="1"/>
</dbReference>
<reference evidence="6 7" key="1">
    <citation type="submission" date="2024-03" db="EMBL/GenBank/DDBJ databases">
        <title>Bacilli Hybrid Assemblies.</title>
        <authorList>
            <person name="Kovac J."/>
        </authorList>
    </citation>
    <scope>NUCLEOTIDE SEQUENCE [LARGE SCALE GENOMIC DNA]</scope>
    <source>
        <strain evidence="6 7">FSL M8-0022</strain>
    </source>
</reference>
<evidence type="ECO:0000256" key="4">
    <source>
        <dbReference type="ARBA" id="ARBA00023270"/>
    </source>
</evidence>
<dbReference type="PROSITE" id="PS01028">
    <property type="entry name" value="DEHYDROQUINASE_I"/>
    <property type="match status" value="1"/>
</dbReference>
<dbReference type="HAMAP" id="MF_00214">
    <property type="entry name" value="AroD"/>
    <property type="match status" value="1"/>
</dbReference>
<dbReference type="EMBL" id="JBBYAK010000001">
    <property type="protein sequence ID" value="MEL3957478.1"/>
    <property type="molecule type" value="Genomic_DNA"/>
</dbReference>
<feature type="binding site" evidence="5">
    <location>
        <position position="236"/>
    </location>
    <ligand>
        <name>3-dehydroquinate</name>
        <dbReference type="ChEBI" id="CHEBI:32364"/>
    </ligand>
</feature>
<feature type="active site" description="Proton donor/acceptor" evidence="5">
    <location>
        <position position="143"/>
    </location>
</feature>
<accession>A0ABU9JXA2</accession>
<dbReference type="InterPro" id="IPR001381">
    <property type="entry name" value="DHquinase_I"/>
</dbReference>
<keyword evidence="7" id="KW-1185">Reference proteome</keyword>
<evidence type="ECO:0000256" key="3">
    <source>
        <dbReference type="ARBA" id="ARBA00023239"/>
    </source>
</evidence>
<dbReference type="InterPro" id="IPR018508">
    <property type="entry name" value="3-dehydroquinate_DH_AS"/>
</dbReference>
<proteinExistence type="inferred from homology"/>
<feature type="binding site" evidence="5">
    <location>
        <position position="213"/>
    </location>
    <ligand>
        <name>3-dehydroquinate</name>
        <dbReference type="ChEBI" id="CHEBI:32364"/>
    </ligand>
</feature>
<comment type="function">
    <text evidence="5">Involved in the third step of the chorismate pathway, which leads to the biosynthesis of aromatic amino acids. Catalyzes the cis-dehydration of 3-dehydroquinate (DHQ) and introduces the first double bond of the aromatic ring to yield 3-dehydroshikimate.</text>
</comment>
<dbReference type="NCBIfam" id="TIGR01093">
    <property type="entry name" value="aroD"/>
    <property type="match status" value="1"/>
</dbReference>
<feature type="binding site" evidence="5">
    <location>
        <begin position="46"/>
        <end position="48"/>
    </location>
    <ligand>
        <name>3-dehydroquinate</name>
        <dbReference type="ChEBI" id="CHEBI:32364"/>
    </ligand>
</feature>
<keyword evidence="3 5" id="KW-0456">Lyase</keyword>
<keyword evidence="5" id="KW-0028">Amino-acid biosynthesis</keyword>
<dbReference type="InterPro" id="IPR013785">
    <property type="entry name" value="Aldolase_TIM"/>
</dbReference>
<organism evidence="6 7">
    <name type="scientific">Caldifermentibacillus hisashii</name>
    <dbReference type="NCBI Taxonomy" id="996558"/>
    <lineage>
        <taxon>Bacteria</taxon>
        <taxon>Bacillati</taxon>
        <taxon>Bacillota</taxon>
        <taxon>Bacilli</taxon>
        <taxon>Bacillales</taxon>
        <taxon>Bacillaceae</taxon>
        <taxon>Caldifermentibacillus</taxon>
    </lineage>
</organism>
<evidence type="ECO:0000256" key="2">
    <source>
        <dbReference type="ARBA" id="ARBA00023141"/>
    </source>
</evidence>
<comment type="subunit">
    <text evidence="5">Homodimer.</text>
</comment>
<dbReference type="Pfam" id="PF01487">
    <property type="entry name" value="DHquinase_I"/>
    <property type="match status" value="1"/>
</dbReference>
<evidence type="ECO:0000256" key="1">
    <source>
        <dbReference type="ARBA" id="ARBA00001864"/>
    </source>
</evidence>
<comment type="caution">
    <text evidence="5">Lacks conserved residue(s) required for the propagation of feature annotation.</text>
</comment>
<sequence>MKMLKIKDIEIGEGIPKVIIPLMGTTDQELLEELEEIKDLKPDIIEWRADAYSKVEDLAAIKNLLEKMSTQLFNIPLIFTFRTHKEGGMKEIAGDYYLKLLKTVIQTKRADLVDIELSSGETIVKEVVALAEENGVYMIISNHDFQQTPTKDEIIRRLETMQLLGGHISKIAVMPKNVQDILTLLDATITMKNKDRDYPLITMAMGPLGLISRLSGELFGSACTFGAGRTASAPGQIPADDLRHVLNIFHKYFEAGRDI</sequence>
<comment type="similarity">
    <text evidence="5">Belongs to the type-I 3-dehydroquinase family.</text>
</comment>
<comment type="pathway">
    <text evidence="5">Metabolic intermediate biosynthesis; chorismate biosynthesis; chorismate from D-erythrose 4-phosphate and phosphoenolpyruvate: step 3/7.</text>
</comment>
<name>A0ABU9JXA2_9BACI</name>
<feature type="binding site" evidence="5">
    <location>
        <position position="82"/>
    </location>
    <ligand>
        <name>3-dehydroquinate</name>
        <dbReference type="ChEBI" id="CHEBI:32364"/>
    </ligand>
</feature>
<dbReference type="RefSeq" id="WP_342020941.1">
    <property type="nucleotide sequence ID" value="NZ_JBBYAK010000001.1"/>
</dbReference>
<evidence type="ECO:0000313" key="7">
    <source>
        <dbReference type="Proteomes" id="UP001459714"/>
    </source>
</evidence>
<dbReference type="CDD" id="cd00502">
    <property type="entry name" value="DHQase_I"/>
    <property type="match status" value="1"/>
</dbReference>
<dbReference type="GO" id="GO:0003855">
    <property type="term" value="F:3-dehydroquinate dehydratase activity"/>
    <property type="evidence" value="ECO:0007669"/>
    <property type="project" value="UniProtKB-EC"/>
</dbReference>
<dbReference type="PANTHER" id="PTHR43699">
    <property type="entry name" value="3-DEHYDROQUINATE DEHYDRATASE"/>
    <property type="match status" value="1"/>
</dbReference>
<keyword evidence="2 5" id="KW-0057">Aromatic amino acid biosynthesis</keyword>
<dbReference type="EC" id="4.2.1.10" evidence="5"/>
<dbReference type="PANTHER" id="PTHR43699:SF1">
    <property type="entry name" value="3-DEHYDROQUINATE DEHYDRATASE"/>
    <property type="match status" value="1"/>
</dbReference>
<dbReference type="InterPro" id="IPR050146">
    <property type="entry name" value="Type-I_3-dehydroquinase"/>
</dbReference>
<comment type="catalytic activity">
    <reaction evidence="1 5">
        <text>3-dehydroquinate = 3-dehydroshikimate + H2O</text>
        <dbReference type="Rhea" id="RHEA:21096"/>
        <dbReference type="ChEBI" id="CHEBI:15377"/>
        <dbReference type="ChEBI" id="CHEBI:16630"/>
        <dbReference type="ChEBI" id="CHEBI:32364"/>
        <dbReference type="EC" id="4.2.1.10"/>
    </reaction>
</comment>
<evidence type="ECO:0000313" key="6">
    <source>
        <dbReference type="EMBL" id="MEL3957478.1"/>
    </source>
</evidence>
<evidence type="ECO:0000256" key="5">
    <source>
        <dbReference type="HAMAP-Rule" id="MF_00214"/>
    </source>
</evidence>
<dbReference type="SUPFAM" id="SSF51569">
    <property type="entry name" value="Aldolase"/>
    <property type="match status" value="1"/>
</dbReference>
<protein>
    <recommendedName>
        <fullName evidence="5">3-dehydroquinate dehydratase</fullName>
        <shortName evidence="5">3-dehydroquinase</shortName>
        <ecNumber evidence="5">4.2.1.10</ecNumber>
    </recommendedName>
    <alternativeName>
        <fullName evidence="5">Type I DHQase</fullName>
    </alternativeName>
    <alternativeName>
        <fullName evidence="5">Type I dehydroquinase</fullName>
        <shortName evidence="5">DHQ1</shortName>
    </alternativeName>
</protein>
<feature type="binding site" evidence="5">
    <location>
        <position position="232"/>
    </location>
    <ligand>
        <name>3-dehydroquinate</name>
        <dbReference type="ChEBI" id="CHEBI:32364"/>
    </ligand>
</feature>
<gene>
    <name evidence="5 6" type="primary">aroD</name>
    <name evidence="6" type="ORF">NST17_09760</name>
</gene>